<proteinExistence type="inferred from homology"/>
<dbReference type="PANTHER" id="PTHR11177">
    <property type="entry name" value="CHITINASE"/>
    <property type="match status" value="1"/>
</dbReference>
<dbReference type="InterPro" id="IPR001223">
    <property type="entry name" value="Glyco_hydro18_cat"/>
</dbReference>
<dbReference type="PROSITE" id="PS01095">
    <property type="entry name" value="GH18_1"/>
    <property type="match status" value="1"/>
</dbReference>
<feature type="domain" description="GH18" evidence="8">
    <location>
        <begin position="32"/>
        <end position="372"/>
    </location>
</feature>
<evidence type="ECO:0000256" key="7">
    <source>
        <dbReference type="SAM" id="SignalP"/>
    </source>
</evidence>
<evidence type="ECO:0000259" key="8">
    <source>
        <dbReference type="PROSITE" id="PS51910"/>
    </source>
</evidence>
<dbReference type="Gene3D" id="3.20.20.80">
    <property type="entry name" value="Glycosidases"/>
    <property type="match status" value="1"/>
</dbReference>
<dbReference type="SUPFAM" id="SSF51445">
    <property type="entry name" value="(Trans)glycosidases"/>
    <property type="match status" value="1"/>
</dbReference>
<evidence type="ECO:0000313" key="10">
    <source>
        <dbReference type="Proteomes" id="UP001499951"/>
    </source>
</evidence>
<dbReference type="RefSeq" id="WP_166935734.1">
    <property type="nucleotide sequence ID" value="NZ_BAAADD010000006.1"/>
</dbReference>
<keyword evidence="3 5" id="KW-0378">Hydrolase</keyword>
<evidence type="ECO:0000256" key="1">
    <source>
        <dbReference type="ARBA" id="ARBA00000822"/>
    </source>
</evidence>
<dbReference type="InterPro" id="IPR001579">
    <property type="entry name" value="Glyco_hydro_18_chit_AS"/>
</dbReference>
<sequence>MKTRGLHRCVLQASLAALLLSTAVAAHAGDSRALVGYYPSWFEATAAKLSATPTGYTHVILAFAKPDFAWNGKTWSGTGLQFASSPDALKKQIAALQARGTKVVLAVGGATYLNWAPLAAEADKPGKNTAALARFVSDMGLDGIDVDYETDGTGLKQIAEYRGAIRALSNAARGKMLSLAAWSTGADCTKATGTAPCGGKSGVWDGRTGRERLVFADNSLFARLSMINVMSYDAGVDEFDPVKAWSLYRALVPSTITLNIGFETAPEGWGPARLVATDDKAVCPGARIKADQFGNPVNKPYSVERALKDGPLSNAANPQDGAMLWHILKDQKLPRCGHPVVVSPRELELTARVLLDRQRSASPAFSEDTDDH</sequence>
<keyword evidence="10" id="KW-1185">Reference proteome</keyword>
<dbReference type="Pfam" id="PF00704">
    <property type="entry name" value="Glyco_hydro_18"/>
    <property type="match status" value="1"/>
</dbReference>
<dbReference type="PROSITE" id="PS51910">
    <property type="entry name" value="GH18_2"/>
    <property type="match status" value="1"/>
</dbReference>
<dbReference type="EMBL" id="BAAADD010000006">
    <property type="protein sequence ID" value="GAA0574707.1"/>
    <property type="molecule type" value="Genomic_DNA"/>
</dbReference>
<evidence type="ECO:0000313" key="9">
    <source>
        <dbReference type="EMBL" id="GAA0574707.1"/>
    </source>
</evidence>
<reference evidence="10" key="1">
    <citation type="journal article" date="2019" name="Int. J. Syst. Evol. Microbiol.">
        <title>The Global Catalogue of Microorganisms (GCM) 10K type strain sequencing project: providing services to taxonomists for standard genome sequencing and annotation.</title>
        <authorList>
            <consortium name="The Broad Institute Genomics Platform"/>
            <consortium name="The Broad Institute Genome Sequencing Center for Infectious Disease"/>
            <person name="Wu L."/>
            <person name="Ma J."/>
        </authorList>
    </citation>
    <scope>NUCLEOTIDE SEQUENCE [LARGE SCALE GENOMIC DNA]</scope>
    <source>
        <strain evidence="10">JCM 15089</strain>
    </source>
</reference>
<comment type="similarity">
    <text evidence="6">Belongs to the glycosyl hydrolase 18 family.</text>
</comment>
<name>A0ABP3PXD3_9PROT</name>
<keyword evidence="7" id="KW-0732">Signal</keyword>
<organism evidence="9 10">
    <name type="scientific">Rhizomicrobium electricum</name>
    <dbReference type="NCBI Taxonomy" id="480070"/>
    <lineage>
        <taxon>Bacteria</taxon>
        <taxon>Pseudomonadati</taxon>
        <taxon>Pseudomonadota</taxon>
        <taxon>Alphaproteobacteria</taxon>
        <taxon>Micropepsales</taxon>
        <taxon>Micropepsaceae</taxon>
        <taxon>Rhizomicrobium</taxon>
    </lineage>
</organism>
<dbReference type="InterPro" id="IPR050314">
    <property type="entry name" value="Glycosyl_Hydrlase_18"/>
</dbReference>
<evidence type="ECO:0000256" key="2">
    <source>
        <dbReference type="ARBA" id="ARBA00012729"/>
    </source>
</evidence>
<feature type="chain" id="PRO_5046216967" description="chitinase" evidence="7">
    <location>
        <begin position="29"/>
        <end position="372"/>
    </location>
</feature>
<dbReference type="EC" id="3.2.1.14" evidence="2"/>
<keyword evidence="4 5" id="KW-0326">Glycosidase</keyword>
<evidence type="ECO:0000256" key="4">
    <source>
        <dbReference type="ARBA" id="ARBA00023295"/>
    </source>
</evidence>
<evidence type="ECO:0000256" key="3">
    <source>
        <dbReference type="ARBA" id="ARBA00022801"/>
    </source>
</evidence>
<dbReference type="Proteomes" id="UP001499951">
    <property type="component" value="Unassembled WGS sequence"/>
</dbReference>
<accession>A0ABP3PXD3</accession>
<comment type="caution">
    <text evidence="9">The sequence shown here is derived from an EMBL/GenBank/DDBJ whole genome shotgun (WGS) entry which is preliminary data.</text>
</comment>
<evidence type="ECO:0000256" key="6">
    <source>
        <dbReference type="RuleBase" id="RU004453"/>
    </source>
</evidence>
<gene>
    <name evidence="9" type="ORF">GCM10008942_24340</name>
</gene>
<feature type="signal peptide" evidence="7">
    <location>
        <begin position="1"/>
        <end position="28"/>
    </location>
</feature>
<dbReference type="PANTHER" id="PTHR11177:SF317">
    <property type="entry name" value="CHITINASE 12-RELATED"/>
    <property type="match status" value="1"/>
</dbReference>
<evidence type="ECO:0000256" key="5">
    <source>
        <dbReference type="RuleBase" id="RU000489"/>
    </source>
</evidence>
<comment type="catalytic activity">
    <reaction evidence="1">
        <text>Random endo-hydrolysis of N-acetyl-beta-D-glucosaminide (1-&gt;4)-beta-linkages in chitin and chitodextrins.</text>
        <dbReference type="EC" id="3.2.1.14"/>
    </reaction>
</comment>
<protein>
    <recommendedName>
        <fullName evidence="2">chitinase</fullName>
        <ecNumber evidence="2">3.2.1.14</ecNumber>
    </recommendedName>
</protein>
<dbReference type="InterPro" id="IPR017853">
    <property type="entry name" value="GH"/>
</dbReference>